<keyword evidence="2" id="KW-1185">Reference proteome</keyword>
<gene>
    <name evidence="1" type="ORF">F511_06938</name>
</gene>
<dbReference type="Proteomes" id="UP000250235">
    <property type="component" value="Unassembled WGS sequence"/>
</dbReference>
<dbReference type="AlphaFoldDB" id="A0A2Z7CWK9"/>
<dbReference type="EMBL" id="KQ991616">
    <property type="protein sequence ID" value="KZV51470.1"/>
    <property type="molecule type" value="Genomic_DNA"/>
</dbReference>
<proteinExistence type="predicted"/>
<reference evidence="1 2" key="1">
    <citation type="journal article" date="2015" name="Proc. Natl. Acad. Sci. U.S.A.">
        <title>The resurrection genome of Boea hygrometrica: A blueprint for survival of dehydration.</title>
        <authorList>
            <person name="Xiao L."/>
            <person name="Yang G."/>
            <person name="Zhang L."/>
            <person name="Yang X."/>
            <person name="Zhao S."/>
            <person name="Ji Z."/>
            <person name="Zhou Q."/>
            <person name="Hu M."/>
            <person name="Wang Y."/>
            <person name="Chen M."/>
            <person name="Xu Y."/>
            <person name="Jin H."/>
            <person name="Xiao X."/>
            <person name="Hu G."/>
            <person name="Bao F."/>
            <person name="Hu Y."/>
            <person name="Wan P."/>
            <person name="Li L."/>
            <person name="Deng X."/>
            <person name="Kuang T."/>
            <person name="Xiang C."/>
            <person name="Zhu J.K."/>
            <person name="Oliver M.J."/>
            <person name="He Y."/>
        </authorList>
    </citation>
    <scope>NUCLEOTIDE SEQUENCE [LARGE SCALE GENOMIC DNA]</scope>
    <source>
        <strain evidence="2">cv. XS01</strain>
    </source>
</reference>
<accession>A0A2Z7CWK9</accession>
<protein>
    <submittedName>
        <fullName evidence="1">Uncharacterized protein</fullName>
    </submittedName>
</protein>
<evidence type="ECO:0000313" key="1">
    <source>
        <dbReference type="EMBL" id="KZV51470.1"/>
    </source>
</evidence>
<name>A0A2Z7CWK9_9LAMI</name>
<sequence length="71" mass="8082">MSDDRIHMQHSLLQILCSNIENQPTSLSLPLPISAILSQSAKKETIFQVSDSSFRGYFRFNEMLLHLSRCG</sequence>
<evidence type="ECO:0000313" key="2">
    <source>
        <dbReference type="Proteomes" id="UP000250235"/>
    </source>
</evidence>
<organism evidence="1 2">
    <name type="scientific">Dorcoceras hygrometricum</name>
    <dbReference type="NCBI Taxonomy" id="472368"/>
    <lineage>
        <taxon>Eukaryota</taxon>
        <taxon>Viridiplantae</taxon>
        <taxon>Streptophyta</taxon>
        <taxon>Embryophyta</taxon>
        <taxon>Tracheophyta</taxon>
        <taxon>Spermatophyta</taxon>
        <taxon>Magnoliopsida</taxon>
        <taxon>eudicotyledons</taxon>
        <taxon>Gunneridae</taxon>
        <taxon>Pentapetalae</taxon>
        <taxon>asterids</taxon>
        <taxon>lamiids</taxon>
        <taxon>Lamiales</taxon>
        <taxon>Gesneriaceae</taxon>
        <taxon>Didymocarpoideae</taxon>
        <taxon>Trichosporeae</taxon>
        <taxon>Loxocarpinae</taxon>
        <taxon>Dorcoceras</taxon>
    </lineage>
</organism>